<dbReference type="AlphaFoldDB" id="A0A2T9YXY2"/>
<evidence type="ECO:0000256" key="1">
    <source>
        <dbReference type="ARBA" id="ARBA00022723"/>
    </source>
</evidence>
<dbReference type="PANTHER" id="PTHR46242">
    <property type="entry name" value="ZINC FINGER CCHC DOMAIN-CONTAINING PROTEIN 9 ZCCHC9"/>
    <property type="match status" value="1"/>
</dbReference>
<dbReference type="OrthoDB" id="3863715at2759"/>
<evidence type="ECO:0000256" key="5">
    <source>
        <dbReference type="PROSITE-ProRule" id="PRU00047"/>
    </source>
</evidence>
<evidence type="ECO:0000259" key="7">
    <source>
        <dbReference type="PROSITE" id="PS50158"/>
    </source>
</evidence>
<dbReference type="InterPro" id="IPR042246">
    <property type="entry name" value="ZCCHC9"/>
</dbReference>
<dbReference type="GO" id="GO:0008270">
    <property type="term" value="F:zinc ion binding"/>
    <property type="evidence" value="ECO:0007669"/>
    <property type="project" value="UniProtKB-KW"/>
</dbReference>
<dbReference type="GO" id="GO:0003676">
    <property type="term" value="F:nucleic acid binding"/>
    <property type="evidence" value="ECO:0007669"/>
    <property type="project" value="InterPro"/>
</dbReference>
<evidence type="ECO:0000313" key="8">
    <source>
        <dbReference type="EMBL" id="PVU97200.1"/>
    </source>
</evidence>
<dbReference type="FunFam" id="4.10.60.10:FF:000091">
    <property type="entry name" value="Zinc finger CCHC-type-containing 9"/>
    <property type="match status" value="1"/>
</dbReference>
<keyword evidence="2" id="KW-0677">Repeat</keyword>
<dbReference type="Pfam" id="PF00098">
    <property type="entry name" value="zf-CCHC"/>
    <property type="match status" value="2"/>
</dbReference>
<dbReference type="PROSITE" id="PS50158">
    <property type="entry name" value="ZF_CCHC"/>
    <property type="match status" value="2"/>
</dbReference>
<keyword evidence="1" id="KW-0479">Metal-binding</keyword>
<feature type="domain" description="CCHC-type" evidence="7">
    <location>
        <begin position="89"/>
        <end position="103"/>
    </location>
</feature>
<name>A0A2T9YXY2_9FUNG</name>
<evidence type="ECO:0000313" key="9">
    <source>
        <dbReference type="Proteomes" id="UP000245383"/>
    </source>
</evidence>
<feature type="compositionally biased region" description="Basic residues" evidence="6">
    <location>
        <begin position="1"/>
        <end position="12"/>
    </location>
</feature>
<comment type="caution">
    <text evidence="8">The sequence shown here is derived from an EMBL/GenBank/DDBJ whole genome shotgun (WGS) entry which is preliminary data.</text>
</comment>
<feature type="region of interest" description="Disordered" evidence="6">
    <location>
        <begin position="1"/>
        <end position="50"/>
    </location>
</feature>
<evidence type="ECO:0000256" key="4">
    <source>
        <dbReference type="ARBA" id="ARBA00022833"/>
    </source>
</evidence>
<sequence length="214" mass="23972">MTRVTMKVKKKYHEASQFKATPLPTKSELSQVERKNERYNSPSLDAKSTKVWKKRDRFNPAINRDRNTASLQGHSLKDCTKVKENESVCYHCGSDEHITRYCPTPGSTFPFATCFICNKKGHLSSKCPQNTKGLYPNGGGCRFCGSVNHLARDCKPTIDSSAVNTVGLMDPTQGGDDDDVFTTLKKIEDERTKNKFNRQSSDANSKAAKKVVHF</sequence>
<dbReference type="PANTHER" id="PTHR46242:SF1">
    <property type="entry name" value="ZINC FINGER CCHC DOMAIN-CONTAINING PROTEIN 9"/>
    <property type="match status" value="1"/>
</dbReference>
<protein>
    <recommendedName>
        <fullName evidence="7">CCHC-type domain-containing protein</fullName>
    </recommendedName>
</protein>
<reference evidence="8 9" key="1">
    <citation type="journal article" date="2018" name="MBio">
        <title>Comparative Genomics Reveals the Core Gene Toolbox for the Fungus-Insect Symbiosis.</title>
        <authorList>
            <person name="Wang Y."/>
            <person name="Stata M."/>
            <person name="Wang W."/>
            <person name="Stajich J.E."/>
            <person name="White M.M."/>
            <person name="Moncalvo J.M."/>
        </authorList>
    </citation>
    <scope>NUCLEOTIDE SEQUENCE [LARGE SCALE GENOMIC DNA]</scope>
    <source>
        <strain evidence="8 9">SWE-8-4</strain>
    </source>
</reference>
<dbReference type="InterPro" id="IPR001878">
    <property type="entry name" value="Znf_CCHC"/>
</dbReference>
<dbReference type="Gene3D" id="4.10.60.10">
    <property type="entry name" value="Zinc finger, CCHC-type"/>
    <property type="match status" value="2"/>
</dbReference>
<evidence type="ECO:0000256" key="2">
    <source>
        <dbReference type="ARBA" id="ARBA00022737"/>
    </source>
</evidence>
<gene>
    <name evidence="8" type="ORF">BB561_000704</name>
</gene>
<dbReference type="Proteomes" id="UP000245383">
    <property type="component" value="Unassembled WGS sequence"/>
</dbReference>
<dbReference type="SUPFAM" id="SSF57756">
    <property type="entry name" value="Retrovirus zinc finger-like domains"/>
    <property type="match status" value="1"/>
</dbReference>
<keyword evidence="9" id="KW-1185">Reference proteome</keyword>
<dbReference type="GO" id="GO:0005730">
    <property type="term" value="C:nucleolus"/>
    <property type="evidence" value="ECO:0007669"/>
    <property type="project" value="TreeGrafter"/>
</dbReference>
<dbReference type="STRING" id="133385.A0A2T9YXY2"/>
<dbReference type="SMART" id="SM00343">
    <property type="entry name" value="ZnF_C2HC"/>
    <property type="match status" value="3"/>
</dbReference>
<evidence type="ECO:0000256" key="6">
    <source>
        <dbReference type="SAM" id="MobiDB-lite"/>
    </source>
</evidence>
<dbReference type="InterPro" id="IPR036875">
    <property type="entry name" value="Znf_CCHC_sf"/>
</dbReference>
<feature type="domain" description="CCHC-type" evidence="7">
    <location>
        <begin position="114"/>
        <end position="129"/>
    </location>
</feature>
<keyword evidence="3 5" id="KW-0863">Zinc-finger</keyword>
<organism evidence="8 9">
    <name type="scientific">Smittium simulii</name>
    <dbReference type="NCBI Taxonomy" id="133385"/>
    <lineage>
        <taxon>Eukaryota</taxon>
        <taxon>Fungi</taxon>
        <taxon>Fungi incertae sedis</taxon>
        <taxon>Zoopagomycota</taxon>
        <taxon>Kickxellomycotina</taxon>
        <taxon>Harpellomycetes</taxon>
        <taxon>Harpellales</taxon>
        <taxon>Legeriomycetaceae</taxon>
        <taxon>Smittium</taxon>
    </lineage>
</organism>
<dbReference type="EMBL" id="MBFR01000016">
    <property type="protein sequence ID" value="PVU97200.1"/>
    <property type="molecule type" value="Genomic_DNA"/>
</dbReference>
<evidence type="ECO:0000256" key="3">
    <source>
        <dbReference type="ARBA" id="ARBA00022771"/>
    </source>
</evidence>
<proteinExistence type="predicted"/>
<accession>A0A2T9YXY2</accession>
<keyword evidence="4" id="KW-0862">Zinc</keyword>
<feature type="region of interest" description="Disordered" evidence="6">
    <location>
        <begin position="195"/>
        <end position="214"/>
    </location>
</feature>